<evidence type="ECO:0000313" key="4">
    <source>
        <dbReference type="EMBL" id="HGZ42469.1"/>
    </source>
</evidence>
<dbReference type="CDD" id="cd03375">
    <property type="entry name" value="TPP_OGFOR"/>
    <property type="match status" value="1"/>
</dbReference>
<feature type="domain" description="Thiamine pyrophosphate enzyme TPP-binding" evidence="2">
    <location>
        <begin position="49"/>
        <end position="196"/>
    </location>
</feature>
<dbReference type="GO" id="GO:0016625">
    <property type="term" value="F:oxidoreductase activity, acting on the aldehyde or oxo group of donors, iron-sulfur protein as acceptor"/>
    <property type="evidence" value="ECO:0007669"/>
    <property type="project" value="UniProtKB-ARBA"/>
</dbReference>
<dbReference type="Pfam" id="PF02775">
    <property type="entry name" value="TPP_enzyme_C"/>
    <property type="match status" value="1"/>
</dbReference>
<dbReference type="Gene3D" id="3.40.50.970">
    <property type="match status" value="1"/>
</dbReference>
<sequence>MTMKAKDYRSALEPVWCTGCGNFGVLKGMTQALADLEVPQERFAVVSGIGCSSRLAGYTKSYSFNSVHGRALPIATGLKLARPELTVVVAGGDGDGFSIGVGHIPHTVRRNVDLTYCVLDNGIYGLTKGQASPTTDPEFKRERGLAGIEERPINPILLMLASGAGFVARTHAGNLPHVRQMIREGIQYPGFAFVHILAACITYQKPEYAQRIWERCEMLPADHDATSFEAAIGAARRERFQLGVIYRRPPEDRPAVATELEGAEVGVWPPVGATSAPPEFPGED</sequence>
<comment type="caution">
    <text evidence="4">The sequence shown here is derived from an EMBL/GenBank/DDBJ whole genome shotgun (WGS) entry which is preliminary data.</text>
</comment>
<keyword evidence="1" id="KW-0560">Oxidoreductase</keyword>
<reference evidence="4" key="1">
    <citation type="journal article" date="2020" name="mSystems">
        <title>Genome- and Community-Level Interaction Insights into Carbon Utilization and Element Cycling Functions of Hydrothermarchaeota in Hydrothermal Sediment.</title>
        <authorList>
            <person name="Zhou Z."/>
            <person name="Liu Y."/>
            <person name="Xu W."/>
            <person name="Pan J."/>
            <person name="Luo Z.H."/>
            <person name="Li M."/>
        </authorList>
    </citation>
    <scope>NUCLEOTIDE SEQUENCE [LARGE SCALE GENOMIC DNA]</scope>
    <source>
        <strain evidence="4">SpSt-381</strain>
    </source>
</reference>
<dbReference type="InterPro" id="IPR029061">
    <property type="entry name" value="THDP-binding"/>
</dbReference>
<evidence type="ECO:0000259" key="3">
    <source>
        <dbReference type="Pfam" id="PF12367"/>
    </source>
</evidence>
<dbReference type="EMBL" id="DSQF01000004">
    <property type="protein sequence ID" value="HGZ42469.1"/>
    <property type="molecule type" value="Genomic_DNA"/>
</dbReference>
<evidence type="ECO:0000259" key="2">
    <source>
        <dbReference type="Pfam" id="PF02775"/>
    </source>
</evidence>
<dbReference type="AlphaFoldDB" id="A0A832I2L4"/>
<protein>
    <submittedName>
        <fullName evidence="4">2-oxoacid:ferredoxin oxidoreductase subunit beta</fullName>
    </submittedName>
</protein>
<organism evidence="4">
    <name type="scientific">Eiseniibacteriota bacterium</name>
    <dbReference type="NCBI Taxonomy" id="2212470"/>
    <lineage>
        <taxon>Bacteria</taxon>
        <taxon>Candidatus Eiseniibacteriota</taxon>
    </lineage>
</organism>
<dbReference type="PANTHER" id="PTHR48084:SF4">
    <property type="entry name" value="2-OXOGLUTARATE OXIDOREDUCTASE SUBUNIT KORB"/>
    <property type="match status" value="1"/>
</dbReference>
<accession>A0A832I2L4</accession>
<evidence type="ECO:0000256" key="1">
    <source>
        <dbReference type="ARBA" id="ARBA00023002"/>
    </source>
</evidence>
<dbReference type="GO" id="GO:0030976">
    <property type="term" value="F:thiamine pyrophosphate binding"/>
    <property type="evidence" value="ECO:0007669"/>
    <property type="project" value="InterPro"/>
</dbReference>
<dbReference type="SUPFAM" id="SSF52518">
    <property type="entry name" value="Thiamin diphosphate-binding fold (THDP-binding)"/>
    <property type="match status" value="1"/>
</dbReference>
<feature type="domain" description="Pyruvate ferredoxin oxidoreductase beta subunit C-terminal" evidence="3">
    <location>
        <begin position="200"/>
        <end position="248"/>
    </location>
</feature>
<dbReference type="PANTHER" id="PTHR48084">
    <property type="entry name" value="2-OXOGLUTARATE OXIDOREDUCTASE SUBUNIT KORB-RELATED"/>
    <property type="match status" value="1"/>
</dbReference>
<name>A0A832I2L4_UNCEI</name>
<proteinExistence type="predicted"/>
<dbReference type="InterPro" id="IPR032686">
    <property type="entry name" value="PFO_beta_C"/>
</dbReference>
<dbReference type="GO" id="GO:0045333">
    <property type="term" value="P:cellular respiration"/>
    <property type="evidence" value="ECO:0007669"/>
    <property type="project" value="UniProtKB-ARBA"/>
</dbReference>
<dbReference type="Pfam" id="PF12367">
    <property type="entry name" value="PFO_beta_C"/>
    <property type="match status" value="1"/>
</dbReference>
<gene>
    <name evidence="4" type="ORF">ENR23_03405</name>
</gene>
<dbReference type="InterPro" id="IPR011766">
    <property type="entry name" value="TPP_enzyme_TPP-bd"/>
</dbReference>
<dbReference type="InterPro" id="IPR051457">
    <property type="entry name" value="2-oxoacid:Fd_oxidoreductase"/>
</dbReference>